<sequence>MVPGTGIHTARSTEPTAASDAAEPVGGQSRTVLADVVERFAAAWNGLTASDTPPDLISYVPQSPAIRRVTMIELVKIDLEHRWLGADRGGERHKRLAEYCDELPELRAMPLPPDLIYEEFIVRRRSGQSVDAAEYTEQFPDQADELSSILTTGDFDGTLIAHSGNPIALDEVDVGQRISDFDLMTSLGRGAFAKVFLARQRSMQRLVAVKISEDHGTEPQTLAQLDHDYIVRVFDQRVLEGRKLRLLYMQYVPGGTLLDVLKKVRTTPVEQRSGRLLLDVIDAGLADKGEIRPSEPGVRTELAELSWPETVAWLGRRLADALDYAGRHGVLHRDVKPANVLLTAEGVPKLADFNISFSGNVSGSSPVAYFGGSLAYMSPEQLSVVQPDSGVTAADLDTRSDLYSLAVVLWELLTGVKPFDDSDIAQAGDRTTLEAMLRRRRDGRHPAPEDLPADCPTALRRVLLKALAPEPADRWSTGNEMAQQLDVCLDAHARDLVDPPPRSWRLRLRLWALPVMALAIAVPNALAIAYGYNHNATLIISKLDDDAQQRFTQLTLWTYSIAFLLGFIATNVFLDHLWFVSLGLRKGRSYDAAALARARADTLRLGHRNALACFCLWVIAGIGVPVTLAVTGTEIATGTYIHFFATQIVCGAIAVAYPFFLVNFYAVRCLYPIFLPHGAISDDDATMLRLLDRRSTFYLAIAAAVPLIGVAGATFIPPDDLADVIVPIRVLCVGSAIAFVGVYWVFRTLENDLRALERVASSSPPNAPANPSTDT</sequence>
<dbReference type="InterPro" id="IPR017441">
    <property type="entry name" value="Protein_kinase_ATP_BS"/>
</dbReference>
<evidence type="ECO:0000256" key="1">
    <source>
        <dbReference type="ARBA" id="ARBA00004300"/>
    </source>
</evidence>
<dbReference type="InterPro" id="IPR000719">
    <property type="entry name" value="Prot_kinase_dom"/>
</dbReference>
<dbReference type="Proteomes" id="UP001609175">
    <property type="component" value="Unassembled WGS sequence"/>
</dbReference>
<evidence type="ECO:0000256" key="5">
    <source>
        <dbReference type="ARBA" id="ARBA00022679"/>
    </source>
</evidence>
<dbReference type="CDD" id="cd14014">
    <property type="entry name" value="STKc_PknB_like"/>
    <property type="match status" value="1"/>
</dbReference>
<feature type="transmembrane region" description="Helical" evidence="12">
    <location>
        <begin position="640"/>
        <end position="666"/>
    </location>
</feature>
<dbReference type="PANTHER" id="PTHR43289">
    <property type="entry name" value="MITOGEN-ACTIVATED PROTEIN KINASE KINASE KINASE 20-RELATED"/>
    <property type="match status" value="1"/>
</dbReference>
<evidence type="ECO:0000256" key="9">
    <source>
        <dbReference type="ARBA" id="ARBA00023212"/>
    </source>
</evidence>
<dbReference type="GO" id="GO:0004674">
    <property type="term" value="F:protein serine/threonine kinase activity"/>
    <property type="evidence" value="ECO:0007669"/>
    <property type="project" value="UniProtKB-EC"/>
</dbReference>
<accession>A0ABW7JN30</accession>
<dbReference type="Pfam" id="PF07714">
    <property type="entry name" value="PK_Tyr_Ser-Thr"/>
    <property type="match status" value="1"/>
</dbReference>
<feature type="transmembrane region" description="Helical" evidence="12">
    <location>
        <begin position="728"/>
        <end position="746"/>
    </location>
</feature>
<organism evidence="14 15">
    <name type="scientific">Antrihabitans spumae</name>
    <dbReference type="NCBI Taxonomy" id="3373370"/>
    <lineage>
        <taxon>Bacteria</taxon>
        <taxon>Bacillati</taxon>
        <taxon>Actinomycetota</taxon>
        <taxon>Actinomycetes</taxon>
        <taxon>Mycobacteriales</taxon>
        <taxon>Nocardiaceae</taxon>
        <taxon>Antrihabitans</taxon>
    </lineage>
</organism>
<feature type="transmembrane region" description="Helical" evidence="12">
    <location>
        <begin position="609"/>
        <end position="628"/>
    </location>
</feature>
<evidence type="ECO:0000256" key="7">
    <source>
        <dbReference type="ARBA" id="ARBA00022777"/>
    </source>
</evidence>
<protein>
    <submittedName>
        <fullName evidence="14">Serine/threonine-protein kinase</fullName>
        <ecNumber evidence="14">2.7.11.1</ecNumber>
    </submittedName>
</protein>
<dbReference type="InterPro" id="IPR011009">
    <property type="entry name" value="Kinase-like_dom_sf"/>
</dbReference>
<dbReference type="Gene3D" id="1.10.510.10">
    <property type="entry name" value="Transferase(Phosphotransferase) domain 1"/>
    <property type="match status" value="2"/>
</dbReference>
<keyword evidence="12" id="KW-0812">Transmembrane</keyword>
<dbReference type="SMART" id="SM00220">
    <property type="entry name" value="S_TKc"/>
    <property type="match status" value="1"/>
</dbReference>
<evidence type="ECO:0000313" key="15">
    <source>
        <dbReference type="Proteomes" id="UP001609175"/>
    </source>
</evidence>
<dbReference type="PANTHER" id="PTHR43289:SF34">
    <property type="entry name" value="SERINE_THREONINE-PROTEIN KINASE YBDM-RELATED"/>
    <property type="match status" value="1"/>
</dbReference>
<keyword evidence="8 10" id="KW-0067">ATP-binding</keyword>
<evidence type="ECO:0000256" key="12">
    <source>
        <dbReference type="SAM" id="Phobius"/>
    </source>
</evidence>
<feature type="domain" description="Protein kinase" evidence="13">
    <location>
        <begin position="181"/>
        <end position="489"/>
    </location>
</feature>
<keyword evidence="6 10" id="KW-0547">Nucleotide-binding</keyword>
<reference evidence="14 15" key="1">
    <citation type="submission" date="2024-10" db="EMBL/GenBank/DDBJ databases">
        <authorList>
            <person name="Riesco R."/>
        </authorList>
    </citation>
    <scope>NUCLEOTIDE SEQUENCE [LARGE SCALE GENOMIC DNA]</scope>
    <source>
        <strain evidence="14 15">NCIMB 15449</strain>
    </source>
</reference>
<keyword evidence="4" id="KW-0723">Serine/threonine-protein kinase</keyword>
<evidence type="ECO:0000256" key="3">
    <source>
        <dbReference type="ARBA" id="ARBA00010886"/>
    </source>
</evidence>
<feature type="region of interest" description="Disordered" evidence="11">
    <location>
        <begin position="1"/>
        <end position="26"/>
    </location>
</feature>
<dbReference type="PROSITE" id="PS50011">
    <property type="entry name" value="PROTEIN_KINASE_DOM"/>
    <property type="match status" value="1"/>
</dbReference>
<keyword evidence="9" id="KW-0963">Cytoplasm</keyword>
<dbReference type="InterPro" id="IPR001245">
    <property type="entry name" value="Ser-Thr/Tyr_kinase_cat_dom"/>
</dbReference>
<dbReference type="PROSITE" id="PS00108">
    <property type="entry name" value="PROTEIN_KINASE_ST"/>
    <property type="match status" value="1"/>
</dbReference>
<evidence type="ECO:0000256" key="2">
    <source>
        <dbReference type="ARBA" id="ARBA00004647"/>
    </source>
</evidence>
<comment type="caution">
    <text evidence="14">The sequence shown here is derived from an EMBL/GenBank/DDBJ whole genome shotgun (WGS) entry which is preliminary data.</text>
</comment>
<dbReference type="EC" id="2.7.11.1" evidence="14"/>
<keyword evidence="9" id="KW-0206">Cytoskeleton</keyword>
<evidence type="ECO:0000256" key="8">
    <source>
        <dbReference type="ARBA" id="ARBA00022840"/>
    </source>
</evidence>
<proteinExistence type="inferred from homology"/>
<evidence type="ECO:0000256" key="11">
    <source>
        <dbReference type="SAM" id="MobiDB-lite"/>
    </source>
</evidence>
<dbReference type="RefSeq" id="WP_395115132.1">
    <property type="nucleotide sequence ID" value="NZ_JBIMSO010000053.1"/>
</dbReference>
<feature type="binding site" evidence="10">
    <location>
        <position position="210"/>
    </location>
    <ligand>
        <name>ATP</name>
        <dbReference type="ChEBI" id="CHEBI:30616"/>
    </ligand>
</feature>
<gene>
    <name evidence="14" type="ORF">ACHIPZ_14450</name>
</gene>
<feature type="transmembrane region" description="Helical" evidence="12">
    <location>
        <begin position="510"/>
        <end position="532"/>
    </location>
</feature>
<keyword evidence="5 14" id="KW-0808">Transferase</keyword>
<dbReference type="SUPFAM" id="SSF56112">
    <property type="entry name" value="Protein kinase-like (PK-like)"/>
    <property type="match status" value="1"/>
</dbReference>
<keyword evidence="12" id="KW-1133">Transmembrane helix</keyword>
<keyword evidence="12" id="KW-0472">Membrane</keyword>
<feature type="transmembrane region" description="Helical" evidence="12">
    <location>
        <begin position="697"/>
        <end position="716"/>
    </location>
</feature>
<evidence type="ECO:0000256" key="6">
    <source>
        <dbReference type="ARBA" id="ARBA00022741"/>
    </source>
</evidence>
<evidence type="ECO:0000259" key="13">
    <source>
        <dbReference type="PROSITE" id="PS50011"/>
    </source>
</evidence>
<name>A0ABW7JN30_9NOCA</name>
<comment type="subcellular location">
    <subcellularLocation>
        <location evidence="1">Cytoplasm</location>
        <location evidence="1">Cytoskeleton</location>
        <location evidence="1">Microtubule organizing center</location>
        <location evidence="1">Centrosome</location>
    </subcellularLocation>
    <subcellularLocation>
        <location evidence="2">Cytoplasm</location>
        <location evidence="2">Cytoskeleton</location>
        <location evidence="2">Spindle pole</location>
    </subcellularLocation>
</comment>
<evidence type="ECO:0000256" key="10">
    <source>
        <dbReference type="PROSITE-ProRule" id="PRU10141"/>
    </source>
</evidence>
<comment type="similarity">
    <text evidence="3">Belongs to the protein kinase superfamily. NEK Ser/Thr protein kinase family. NIMA subfamily.</text>
</comment>
<dbReference type="PROSITE" id="PS00107">
    <property type="entry name" value="PROTEIN_KINASE_ATP"/>
    <property type="match status" value="1"/>
</dbReference>
<dbReference type="EMBL" id="JBIMSO010000053">
    <property type="protein sequence ID" value="MFH5209387.1"/>
    <property type="molecule type" value="Genomic_DNA"/>
</dbReference>
<evidence type="ECO:0000313" key="14">
    <source>
        <dbReference type="EMBL" id="MFH5209387.1"/>
    </source>
</evidence>
<evidence type="ECO:0000256" key="4">
    <source>
        <dbReference type="ARBA" id="ARBA00022527"/>
    </source>
</evidence>
<keyword evidence="7 14" id="KW-0418">Kinase</keyword>
<dbReference type="InterPro" id="IPR008271">
    <property type="entry name" value="Ser/Thr_kinase_AS"/>
</dbReference>